<evidence type="ECO:0000313" key="2">
    <source>
        <dbReference type="EMBL" id="KAF7674500.1"/>
    </source>
</evidence>
<dbReference type="PANTHER" id="PTHR38886">
    <property type="entry name" value="SESA DOMAIN-CONTAINING PROTEIN"/>
    <property type="match status" value="1"/>
</dbReference>
<sequence length="839" mass="94622">MAVPFGFSAGDFMAAIHLVHEISTALRETDGASSQYNQTIGQLQGLERLLRSVQSAYSADVDPQQLEMLQLLGHQCHIPLNKFFSKIKTLEPSLGSLGMKNDRIFDRAKRATRKVKWGVQIRKEVSELNAAMGGWINAINMQLLLINFERQEKAGSPLETSLQPLDVLNSEMNSFQNHLDARFGSLATTTTVDNIAQTLQDMRLEAVNDRNTQMDTIRKHIENHMGRFDTGLSQQVLESIKLLDSKVEEHLARSIISTTPNTAMPSPVFRPFIPADPRLSFQDNTAMQRVEDQLAAQTRLLQRLEKRDMNPQSANPLFGIKSNGMIQSAQRTIRQSIQTMLSFFGAGVNALLMKLCIALPVIQHILRTLRVLPLLISIPISDSILFEDALGRIVHLPYVHFRHYAVFMARLRCEFENAPGEQKVLLEQFRIFRRKHFDEFLTKDNWDSAVRPGSKIAMSIQLDSYDDEGVACPRCENIRTDMNTKDLSQCTVCGLSWTLQKFNLLDMLSNANRVHEATSSTSLQRDTFEVAENVSSSSSTSSPNHLEAALPSRVNEGIESFKMVHIQSQNASAQPYQPRGFRDFTVDFALCAMIQQSIPPRQGSIYMFWREDSPQIVKIGASRRAVEELLRGLNHFGIGFAPLQKLIEEDSQSYLEDDNYTSAWKSLISLLDKPYWTRVWILQETAINPNVLLKFGDSSSKQQIAWRELHPDAEWEGSMMQKFDAIPNNVYNMGHLPPLVPLTAEEFQPLLQSQICNGPLVSNSLDYVYGIIGLFDIPILPVDYSLSPRDLFLKIVEIVQHRSGKLISYPGYGGTMRKIVQSSPTSTAYPVGVLTFLIE</sequence>
<evidence type="ECO:0000313" key="3">
    <source>
        <dbReference type="Proteomes" id="UP000596902"/>
    </source>
</evidence>
<keyword evidence="3" id="KW-1185">Reference proteome</keyword>
<name>A0A8H7ECB6_9PLEO</name>
<organism evidence="2 3">
    <name type="scientific">Alternaria burnsii</name>
    <dbReference type="NCBI Taxonomy" id="1187904"/>
    <lineage>
        <taxon>Eukaryota</taxon>
        <taxon>Fungi</taxon>
        <taxon>Dikarya</taxon>
        <taxon>Ascomycota</taxon>
        <taxon>Pezizomycotina</taxon>
        <taxon>Dothideomycetes</taxon>
        <taxon>Pleosporomycetidae</taxon>
        <taxon>Pleosporales</taxon>
        <taxon>Pleosporineae</taxon>
        <taxon>Pleosporaceae</taxon>
        <taxon>Alternaria</taxon>
        <taxon>Alternaria sect. Alternaria</taxon>
    </lineage>
</organism>
<feature type="domain" description="Ubiquitin-like" evidence="1">
    <location>
        <begin position="381"/>
        <end position="462"/>
    </location>
</feature>
<comment type="caution">
    <text evidence="2">The sequence shown here is derived from an EMBL/GenBank/DDBJ whole genome shotgun (WGS) entry which is preliminary data.</text>
</comment>
<gene>
    <name evidence="2" type="ORF">GT037_007260</name>
</gene>
<dbReference type="InterPro" id="IPR054464">
    <property type="entry name" value="ULD_fung"/>
</dbReference>
<dbReference type="Pfam" id="PF22893">
    <property type="entry name" value="ULD_2"/>
    <property type="match status" value="1"/>
</dbReference>
<reference evidence="2" key="2">
    <citation type="submission" date="2020-08" db="EMBL/GenBank/DDBJ databases">
        <title>Draft Genome Sequence of Cumin Blight Pathogen Alternaria burnsii.</title>
        <authorList>
            <person name="Feng Z."/>
        </authorList>
    </citation>
    <scope>NUCLEOTIDE SEQUENCE</scope>
    <source>
        <strain evidence="2">CBS107.38</strain>
    </source>
</reference>
<evidence type="ECO:0000259" key="1">
    <source>
        <dbReference type="Pfam" id="PF22893"/>
    </source>
</evidence>
<accession>A0A8H7ECB6</accession>
<dbReference type="EMBL" id="JAAABM010000010">
    <property type="protein sequence ID" value="KAF7674500.1"/>
    <property type="molecule type" value="Genomic_DNA"/>
</dbReference>
<dbReference type="GeneID" id="62205485"/>
<reference evidence="2" key="1">
    <citation type="submission" date="2020-01" db="EMBL/GenBank/DDBJ databases">
        <authorList>
            <person name="Feng Z.H.Z."/>
        </authorList>
    </citation>
    <scope>NUCLEOTIDE SEQUENCE</scope>
    <source>
        <strain evidence="2">CBS107.38</strain>
    </source>
</reference>
<proteinExistence type="predicted"/>
<dbReference type="RefSeq" id="XP_038784795.1">
    <property type="nucleotide sequence ID" value="XM_038932307.1"/>
</dbReference>
<protein>
    <recommendedName>
        <fullName evidence="1">Ubiquitin-like domain-containing protein</fullName>
    </recommendedName>
</protein>
<dbReference type="AlphaFoldDB" id="A0A8H7ECB6"/>
<dbReference type="PANTHER" id="PTHR38886:SF1">
    <property type="entry name" value="NACHT-NTPASE AND P-LOOP NTPASES N-TERMINAL DOMAIN-CONTAINING PROTEIN"/>
    <property type="match status" value="1"/>
</dbReference>
<dbReference type="Proteomes" id="UP000596902">
    <property type="component" value="Unassembled WGS sequence"/>
</dbReference>